<evidence type="ECO:0000313" key="1">
    <source>
        <dbReference type="EMBL" id="MBB4653420.1"/>
    </source>
</evidence>
<protein>
    <submittedName>
        <fullName evidence="1">Uncharacterized protein</fullName>
    </submittedName>
</protein>
<reference evidence="1 2" key="1">
    <citation type="submission" date="2020-08" db="EMBL/GenBank/DDBJ databases">
        <title>Genomic Encyclopedia of Type Strains, Phase IV (KMG-IV): sequencing the most valuable type-strain genomes for metagenomic binning, comparative biology and taxonomic classification.</title>
        <authorList>
            <person name="Goeker M."/>
        </authorList>
    </citation>
    <scope>NUCLEOTIDE SEQUENCE [LARGE SCALE GENOMIC DNA]</scope>
    <source>
        <strain evidence="1 2">DSM 7050</strain>
    </source>
</reference>
<sequence length="119" mass="12874">MTELLAASAFLRLNVAASAEMRMGWQPSHPIPEAGIHELVWSFSAAPLAVGFWVATVRFIADNAVGLVKTSSPEITAQAFQRVEQMVGDVESTSVIGNLERLKYGLVEVLPMGDHRIAP</sequence>
<accession>A0ABR6L9D9</accession>
<organism evidence="1 2">
    <name type="scientific">Aminobacter niigataensis</name>
    <dbReference type="NCBI Taxonomy" id="83265"/>
    <lineage>
        <taxon>Bacteria</taxon>
        <taxon>Pseudomonadati</taxon>
        <taxon>Pseudomonadota</taxon>
        <taxon>Alphaproteobacteria</taxon>
        <taxon>Hyphomicrobiales</taxon>
        <taxon>Phyllobacteriaceae</taxon>
        <taxon>Aminobacter</taxon>
    </lineage>
</organism>
<dbReference type="Proteomes" id="UP000539538">
    <property type="component" value="Unassembled WGS sequence"/>
</dbReference>
<dbReference type="RefSeq" id="WP_183264737.1">
    <property type="nucleotide sequence ID" value="NZ_BAAAVZ010000031.1"/>
</dbReference>
<evidence type="ECO:0000313" key="2">
    <source>
        <dbReference type="Proteomes" id="UP000539538"/>
    </source>
</evidence>
<name>A0ABR6L9D9_9HYPH</name>
<gene>
    <name evidence="1" type="ORF">GGQ99_005211</name>
</gene>
<proteinExistence type="predicted"/>
<keyword evidence="2" id="KW-1185">Reference proteome</keyword>
<dbReference type="EMBL" id="JACHOT010000014">
    <property type="protein sequence ID" value="MBB4653420.1"/>
    <property type="molecule type" value="Genomic_DNA"/>
</dbReference>
<comment type="caution">
    <text evidence="1">The sequence shown here is derived from an EMBL/GenBank/DDBJ whole genome shotgun (WGS) entry which is preliminary data.</text>
</comment>